<dbReference type="Pfam" id="PF13450">
    <property type="entry name" value="NAD_binding_8"/>
    <property type="match status" value="1"/>
</dbReference>
<dbReference type="PANTHER" id="PTHR10668:SF105">
    <property type="entry name" value="DEHYDROGENASE-RELATED"/>
    <property type="match status" value="1"/>
</dbReference>
<accession>A0A9D1YU35</accession>
<evidence type="ECO:0000313" key="1">
    <source>
        <dbReference type="EMBL" id="HIY65859.1"/>
    </source>
</evidence>
<dbReference type="AlphaFoldDB" id="A0A9D1YU35"/>
<dbReference type="PRINTS" id="PR00469">
    <property type="entry name" value="PNDRDTASEII"/>
</dbReference>
<comment type="caution">
    <text evidence="1">The sequence shown here is derived from an EMBL/GenBank/DDBJ whole genome shotgun (WGS) entry which is preliminary data.</text>
</comment>
<dbReference type="EMBL" id="DXDC01000180">
    <property type="protein sequence ID" value="HIY65859.1"/>
    <property type="molecule type" value="Genomic_DNA"/>
</dbReference>
<proteinExistence type="predicted"/>
<dbReference type="PRINTS" id="PR00368">
    <property type="entry name" value="FADPNR"/>
</dbReference>
<dbReference type="Proteomes" id="UP000824005">
    <property type="component" value="Unassembled WGS sequence"/>
</dbReference>
<dbReference type="PANTHER" id="PTHR10668">
    <property type="entry name" value="PHYTOENE DEHYDROGENASE"/>
    <property type="match status" value="1"/>
</dbReference>
<evidence type="ECO:0000313" key="2">
    <source>
        <dbReference type="Proteomes" id="UP000824005"/>
    </source>
</evidence>
<reference evidence="1" key="2">
    <citation type="submission" date="2021-04" db="EMBL/GenBank/DDBJ databases">
        <authorList>
            <person name="Gilroy R."/>
        </authorList>
    </citation>
    <scope>NUCLEOTIDE SEQUENCE</scope>
    <source>
        <strain evidence="1">ChiGjej1B1-98</strain>
    </source>
</reference>
<dbReference type="Gene3D" id="3.50.50.60">
    <property type="entry name" value="FAD/NAD(P)-binding domain"/>
    <property type="match status" value="1"/>
</dbReference>
<dbReference type="InterPro" id="IPR036188">
    <property type="entry name" value="FAD/NAD-bd_sf"/>
</dbReference>
<name>A0A9D1YU35_9MICO</name>
<sequence length="479" mass="50156">MTDAIVVGSGPNGLAAAVTLARAGLDVTVFEAQDSPGGSARTFDDPATDTRHDWGSAVHPMAFASPFFTAFDLSARVSFVTPEASYAHPLEGGRAGIAWQDLDRTASELGNDERAWRRLLSPLVERAAQVAEFALSPMVPLPSHPLLAAGYGLRALEQGSFLGKVRFKGDVAPAMLAGVYAHTIGSLPSLTPAAAGLMLATTAHTAGWPIPVGGSQSIVSALVDDLLAYGGKIETGAPVRSLDELPPARAVLFDTSAATLARIGGDRLHPRYRRALTRLRNGNAASKVDFVLSEPVPWANADVASAGTFHIGGDRREVALAEHQVAAGQHAERPYVLASQPSLFDSTRAPEGLHTLWSYAHVPAGSTRDMTESVIEQIERFAPGFRDTIVASTATTAVDLERGNANLTGGDIAAGAITLRQLLARPVLSRKPWKAGAGLFLCSAAAVPGPGVHGMGGFHAAKLALREVFGLDVRSLEPK</sequence>
<reference evidence="1" key="1">
    <citation type="journal article" date="2021" name="PeerJ">
        <title>Extensive microbial diversity within the chicken gut microbiome revealed by metagenomics and culture.</title>
        <authorList>
            <person name="Gilroy R."/>
            <person name="Ravi A."/>
            <person name="Getino M."/>
            <person name="Pursley I."/>
            <person name="Horton D.L."/>
            <person name="Alikhan N.F."/>
            <person name="Baker D."/>
            <person name="Gharbi K."/>
            <person name="Hall N."/>
            <person name="Watson M."/>
            <person name="Adriaenssens E.M."/>
            <person name="Foster-Nyarko E."/>
            <person name="Jarju S."/>
            <person name="Secka A."/>
            <person name="Antonio M."/>
            <person name="Oren A."/>
            <person name="Chaudhuri R.R."/>
            <person name="La Ragione R."/>
            <person name="Hildebrand F."/>
            <person name="Pallen M.J."/>
        </authorList>
    </citation>
    <scope>NUCLEOTIDE SEQUENCE</scope>
    <source>
        <strain evidence="1">ChiGjej1B1-98</strain>
    </source>
</reference>
<gene>
    <name evidence="1" type="ORF">H9830_06230</name>
</gene>
<dbReference type="SUPFAM" id="SSF51905">
    <property type="entry name" value="FAD/NAD(P)-binding domain"/>
    <property type="match status" value="1"/>
</dbReference>
<protein>
    <submittedName>
        <fullName evidence="1">NAD(P)/FAD-dependent oxidoreductase</fullName>
    </submittedName>
</protein>
<organism evidence="1 2">
    <name type="scientific">Candidatus Agrococcus pullicola</name>
    <dbReference type="NCBI Taxonomy" id="2838429"/>
    <lineage>
        <taxon>Bacteria</taxon>
        <taxon>Bacillati</taxon>
        <taxon>Actinomycetota</taxon>
        <taxon>Actinomycetes</taxon>
        <taxon>Micrococcales</taxon>
        <taxon>Microbacteriaceae</taxon>
        <taxon>Agrococcus</taxon>
    </lineage>
</organism>